<dbReference type="RefSeq" id="WP_163821150.1">
    <property type="nucleotide sequence ID" value="NZ_JAAGOB010000019.1"/>
</dbReference>
<dbReference type="AlphaFoldDB" id="A0A6N9YTV7"/>
<dbReference type="EMBL" id="JAAGOB010000019">
    <property type="protein sequence ID" value="NED98367.1"/>
    <property type="molecule type" value="Genomic_DNA"/>
</dbReference>
<evidence type="ECO:0000313" key="1">
    <source>
        <dbReference type="EMBL" id="NED98367.1"/>
    </source>
</evidence>
<keyword evidence="1" id="KW-0808">Transferase</keyword>
<dbReference type="Proteomes" id="UP000469185">
    <property type="component" value="Unassembled WGS sequence"/>
</dbReference>
<name>A0A6N9YTV7_9ACTN</name>
<reference evidence="1 2" key="1">
    <citation type="submission" date="2020-02" db="EMBL/GenBank/DDBJ databases">
        <authorList>
            <person name="Li X.-J."/>
            <person name="Feng X.-M."/>
        </authorList>
    </citation>
    <scope>NUCLEOTIDE SEQUENCE [LARGE SCALE GENOMIC DNA]</scope>
    <source>
        <strain evidence="1 2">CGMCC 4.7225</strain>
    </source>
</reference>
<comment type="caution">
    <text evidence="1">The sequence shown here is derived from an EMBL/GenBank/DDBJ whole genome shotgun (WGS) entry which is preliminary data.</text>
</comment>
<dbReference type="Pfam" id="PF08843">
    <property type="entry name" value="AbiEii"/>
    <property type="match status" value="1"/>
</dbReference>
<keyword evidence="2" id="KW-1185">Reference proteome</keyword>
<dbReference type="InterPro" id="IPR014942">
    <property type="entry name" value="AbiEii"/>
</dbReference>
<proteinExistence type="predicted"/>
<protein>
    <submittedName>
        <fullName evidence="1">Nucleotidyl transferase AbiEii/AbiGii toxin family protein</fullName>
    </submittedName>
</protein>
<organism evidence="1 2">
    <name type="scientific">Phytoactinopolyspora alkaliphila</name>
    <dbReference type="NCBI Taxonomy" id="1783498"/>
    <lineage>
        <taxon>Bacteria</taxon>
        <taxon>Bacillati</taxon>
        <taxon>Actinomycetota</taxon>
        <taxon>Actinomycetes</taxon>
        <taxon>Jiangellales</taxon>
        <taxon>Jiangellaceae</taxon>
        <taxon>Phytoactinopolyspora</taxon>
    </lineage>
</organism>
<gene>
    <name evidence="1" type="ORF">G1H11_24000</name>
</gene>
<dbReference type="GO" id="GO:0016740">
    <property type="term" value="F:transferase activity"/>
    <property type="evidence" value="ECO:0007669"/>
    <property type="project" value="UniProtKB-KW"/>
</dbReference>
<evidence type="ECO:0000313" key="2">
    <source>
        <dbReference type="Proteomes" id="UP000469185"/>
    </source>
</evidence>
<accession>A0A6N9YTV7</accession>
<sequence>MTPPGPTRETAAGRAYLDLRRLANRHRRQSAEYFTLYALEGFLGRLARSQHAADFVLKGGVLMAAFAARRPTRDIDLAAAGFRNDVHDVTQRVKAIAALDTGDGLVFGSESVSGTVIRDDDYYSW</sequence>